<protein>
    <submittedName>
        <fullName evidence="4">Uncharacterized protein</fullName>
    </submittedName>
</protein>
<accession>A0A9R0IP38</accession>
<evidence type="ECO:0000313" key="3">
    <source>
        <dbReference type="Proteomes" id="UP000813463"/>
    </source>
</evidence>
<feature type="compositionally biased region" description="Basic and acidic residues" evidence="1">
    <location>
        <begin position="87"/>
        <end position="105"/>
    </location>
</feature>
<feature type="region of interest" description="Disordered" evidence="1">
    <location>
        <begin position="81"/>
        <end position="114"/>
    </location>
</feature>
<dbReference type="AlphaFoldDB" id="A0A9R0IP38"/>
<dbReference type="KEGG" id="soe:110792483"/>
<name>A0A9R0IP38_SPIOL</name>
<keyword evidence="2" id="KW-0732">Signal</keyword>
<reference evidence="3" key="1">
    <citation type="journal article" date="2021" name="Nat. Commun.">
        <title>Genomic analyses provide insights into spinach domestication and the genetic basis of agronomic traits.</title>
        <authorList>
            <person name="Cai X."/>
            <person name="Sun X."/>
            <person name="Xu C."/>
            <person name="Sun H."/>
            <person name="Wang X."/>
            <person name="Ge C."/>
            <person name="Zhang Z."/>
            <person name="Wang Q."/>
            <person name="Fei Z."/>
            <person name="Jiao C."/>
            <person name="Wang Q."/>
        </authorList>
    </citation>
    <scope>NUCLEOTIDE SEQUENCE [LARGE SCALE GENOMIC DNA]</scope>
    <source>
        <strain evidence="3">cv. Varoflay</strain>
    </source>
</reference>
<dbReference type="OrthoDB" id="1717869at2759"/>
<evidence type="ECO:0000256" key="2">
    <source>
        <dbReference type="SAM" id="SignalP"/>
    </source>
</evidence>
<evidence type="ECO:0000256" key="1">
    <source>
        <dbReference type="SAM" id="MobiDB-lite"/>
    </source>
</evidence>
<proteinExistence type="predicted"/>
<dbReference type="InterPro" id="IPR053313">
    <property type="entry name" value="RGF"/>
</dbReference>
<dbReference type="PANTHER" id="PTHR34961:SF7">
    <property type="entry name" value="TRANSMEMBRANE PROTEIN"/>
    <property type="match status" value="1"/>
</dbReference>
<dbReference type="InterPro" id="IPR049306">
    <property type="entry name" value="GLV1-2"/>
</dbReference>
<dbReference type="GeneID" id="110792483"/>
<dbReference type="Pfam" id="PF21529">
    <property type="entry name" value="GLV1-2"/>
    <property type="match status" value="1"/>
</dbReference>
<reference evidence="4" key="2">
    <citation type="submission" date="2025-08" db="UniProtKB">
        <authorList>
            <consortium name="RefSeq"/>
        </authorList>
    </citation>
    <scope>IDENTIFICATION</scope>
    <source>
        <tissue evidence="4">Leaf</tissue>
    </source>
</reference>
<sequence length="134" mass="15069">MSLVLLKIMAAALLLLQLHACNARHTFDLVSYTKDSDADKTKIVDDEMNIKGLHVLEDTKFKSSDDVTVATLENNTRPAREVQGFGEKTRSMIESKSHDETKEATNEDEGEPVEDAVVMDYVLPHRKSPIHNHH</sequence>
<dbReference type="Proteomes" id="UP000813463">
    <property type="component" value="Chromosome 6"/>
</dbReference>
<dbReference type="RefSeq" id="XP_021852981.1">
    <property type="nucleotide sequence ID" value="XM_021997289.2"/>
</dbReference>
<evidence type="ECO:0000313" key="4">
    <source>
        <dbReference type="RefSeq" id="XP_021852981.1"/>
    </source>
</evidence>
<gene>
    <name evidence="4" type="primary">LOC110792483</name>
</gene>
<feature type="chain" id="PRO_5040336636" evidence="2">
    <location>
        <begin position="24"/>
        <end position="134"/>
    </location>
</feature>
<keyword evidence="3" id="KW-1185">Reference proteome</keyword>
<dbReference type="PANTHER" id="PTHR34961">
    <property type="entry name" value="TRANSMEMBRANE PROTEIN"/>
    <property type="match status" value="1"/>
</dbReference>
<organism evidence="3 4">
    <name type="scientific">Spinacia oleracea</name>
    <name type="common">Spinach</name>
    <dbReference type="NCBI Taxonomy" id="3562"/>
    <lineage>
        <taxon>Eukaryota</taxon>
        <taxon>Viridiplantae</taxon>
        <taxon>Streptophyta</taxon>
        <taxon>Embryophyta</taxon>
        <taxon>Tracheophyta</taxon>
        <taxon>Spermatophyta</taxon>
        <taxon>Magnoliopsida</taxon>
        <taxon>eudicotyledons</taxon>
        <taxon>Gunneridae</taxon>
        <taxon>Pentapetalae</taxon>
        <taxon>Caryophyllales</taxon>
        <taxon>Chenopodiaceae</taxon>
        <taxon>Chenopodioideae</taxon>
        <taxon>Anserineae</taxon>
        <taxon>Spinacia</taxon>
    </lineage>
</organism>
<feature type="signal peptide" evidence="2">
    <location>
        <begin position="1"/>
        <end position="23"/>
    </location>
</feature>